<comment type="caution">
    <text evidence="2">The sequence shown here is derived from an EMBL/GenBank/DDBJ whole genome shotgun (WGS) entry which is preliminary data.</text>
</comment>
<feature type="transmembrane region" description="Helical" evidence="1">
    <location>
        <begin position="451"/>
        <end position="469"/>
    </location>
</feature>
<feature type="transmembrane region" description="Helical" evidence="1">
    <location>
        <begin position="144"/>
        <end position="167"/>
    </location>
</feature>
<feature type="transmembrane region" description="Helical" evidence="1">
    <location>
        <begin position="207"/>
        <end position="225"/>
    </location>
</feature>
<reference evidence="2" key="1">
    <citation type="submission" date="2018-05" db="EMBL/GenBank/DDBJ databases">
        <authorList>
            <person name="Lanie J.A."/>
            <person name="Ng W.-L."/>
            <person name="Kazmierczak K.M."/>
            <person name="Andrzejewski T.M."/>
            <person name="Davidsen T.M."/>
            <person name="Wayne K.J."/>
            <person name="Tettelin H."/>
            <person name="Glass J.I."/>
            <person name="Rusch D."/>
            <person name="Podicherti R."/>
            <person name="Tsui H.-C.T."/>
            <person name="Winkler M.E."/>
        </authorList>
    </citation>
    <scope>NUCLEOTIDE SEQUENCE</scope>
    <source>
        <strain evidence="2">ZC4RG45</strain>
    </source>
</reference>
<keyword evidence="1" id="KW-1133">Transmembrane helix</keyword>
<feature type="transmembrane region" description="Helical" evidence="1">
    <location>
        <begin position="173"/>
        <end position="195"/>
    </location>
</feature>
<feature type="transmembrane region" description="Helical" evidence="1">
    <location>
        <begin position="356"/>
        <end position="382"/>
    </location>
</feature>
<evidence type="ECO:0000256" key="1">
    <source>
        <dbReference type="SAM" id="Phobius"/>
    </source>
</evidence>
<dbReference type="EMBL" id="QGUI01000589">
    <property type="protein sequence ID" value="PZM94424.1"/>
    <property type="molecule type" value="Genomic_DNA"/>
</dbReference>
<feature type="transmembrane region" description="Helical" evidence="1">
    <location>
        <begin position="314"/>
        <end position="336"/>
    </location>
</feature>
<feature type="transmembrane region" description="Helical" evidence="1">
    <location>
        <begin position="96"/>
        <end position="118"/>
    </location>
</feature>
<sequence length="548" mass="56564">MPATVGDRTATRHSAPSGSRTATLTLARFLLRQDRVKFPAWIVRLGLLGVYIGGGLPELAPSEQDLAAAVPLLEQPVGRMFAGPAFGLDAPTYERFFAAGYLLYLFLLAALMNIMLVVRHTRLEEQTGRAELIRANVVGRDAPLTAALLVAVLADIAAAIVVTALAVGNGFALTGSLLVGAATGATGLAFAGVTAVTVQLSESSRTAAGWAGVVVGVAFALRGLGDMAEVGGSALSWTSPFGWASQTAPYVHDRWWPLLLLLGLGIVGALLGFVLQNKRDLGAGLISARRGAATASRFLGTPLGLAWRLQRGGLAGWAASIVALGCVDGAFADVIVESAADLPEAVRQMFGAEQLLTGYLAFLAIFGGYLTAAYVVFAAQVLRAEETSGRAGALLATPVSRSAWAGSHLLVIGFGAAVILLLTGVGTGAAVAGSLGDWQTFGDVVASHLNMIPAVLLVLGLCAALYGWVPGWLPAIGWAVVALAVFVGNFADLLDLPEWVRALSPLSHPADMPVESFDVLPALWLAVLALAGAGIGLAGLRQRQIGVR</sequence>
<accession>A0A2W4J6A0</accession>
<dbReference type="AlphaFoldDB" id="A0A2W4J6A0"/>
<dbReference type="STRING" id="1111738.GCA_000427905_00656"/>
<keyword evidence="1" id="KW-0812">Transmembrane</keyword>
<feature type="transmembrane region" description="Helical" evidence="1">
    <location>
        <begin position="476"/>
        <end position="494"/>
    </location>
</feature>
<proteinExistence type="predicted"/>
<feature type="transmembrane region" description="Helical" evidence="1">
    <location>
        <begin position="522"/>
        <end position="540"/>
    </location>
</feature>
<protein>
    <recommendedName>
        <fullName evidence="3">ABC transporter permease</fullName>
    </recommendedName>
</protein>
<organism evidence="2">
    <name type="scientific">Thermocrispum agreste</name>
    <dbReference type="NCBI Taxonomy" id="37925"/>
    <lineage>
        <taxon>Bacteria</taxon>
        <taxon>Bacillati</taxon>
        <taxon>Actinomycetota</taxon>
        <taxon>Actinomycetes</taxon>
        <taxon>Pseudonocardiales</taxon>
        <taxon>Pseudonocardiaceae</taxon>
        <taxon>Thermocrispum</taxon>
    </lineage>
</organism>
<feature type="transmembrane region" description="Helical" evidence="1">
    <location>
        <begin position="255"/>
        <end position="275"/>
    </location>
</feature>
<gene>
    <name evidence="2" type="ORF">DIU77_14245</name>
</gene>
<evidence type="ECO:0000313" key="2">
    <source>
        <dbReference type="EMBL" id="PZM94424.1"/>
    </source>
</evidence>
<evidence type="ECO:0008006" key="3">
    <source>
        <dbReference type="Google" id="ProtNLM"/>
    </source>
</evidence>
<feature type="transmembrane region" description="Helical" evidence="1">
    <location>
        <begin position="38"/>
        <end position="56"/>
    </location>
</feature>
<feature type="transmembrane region" description="Helical" evidence="1">
    <location>
        <begin position="403"/>
        <end position="431"/>
    </location>
</feature>
<name>A0A2W4J6A0_9PSEU</name>
<keyword evidence="1" id="KW-0472">Membrane</keyword>